<keyword evidence="2" id="KW-1185">Reference proteome</keyword>
<evidence type="ECO:0000313" key="1">
    <source>
        <dbReference type="EMBL" id="CAL1285869.1"/>
    </source>
</evidence>
<accession>A0AAV2ARL5</accession>
<name>A0AAV2ARL5_9ARAC</name>
<gene>
    <name evidence="1" type="ORF">LARSCL_LOCUS13959</name>
</gene>
<reference evidence="1 2" key="1">
    <citation type="submission" date="2024-04" db="EMBL/GenBank/DDBJ databases">
        <authorList>
            <person name="Rising A."/>
            <person name="Reimegard J."/>
            <person name="Sonavane S."/>
            <person name="Akerstrom W."/>
            <person name="Nylinder S."/>
            <person name="Hedman E."/>
            <person name="Kallberg Y."/>
        </authorList>
    </citation>
    <scope>NUCLEOTIDE SEQUENCE [LARGE SCALE GENOMIC DNA]</scope>
</reference>
<proteinExistence type="predicted"/>
<protein>
    <submittedName>
        <fullName evidence="1">Uncharacterized protein</fullName>
    </submittedName>
</protein>
<comment type="caution">
    <text evidence="1">The sequence shown here is derived from an EMBL/GenBank/DDBJ whole genome shotgun (WGS) entry which is preliminary data.</text>
</comment>
<organism evidence="1 2">
    <name type="scientific">Larinioides sclopetarius</name>
    <dbReference type="NCBI Taxonomy" id="280406"/>
    <lineage>
        <taxon>Eukaryota</taxon>
        <taxon>Metazoa</taxon>
        <taxon>Ecdysozoa</taxon>
        <taxon>Arthropoda</taxon>
        <taxon>Chelicerata</taxon>
        <taxon>Arachnida</taxon>
        <taxon>Araneae</taxon>
        <taxon>Araneomorphae</taxon>
        <taxon>Entelegynae</taxon>
        <taxon>Araneoidea</taxon>
        <taxon>Araneidae</taxon>
        <taxon>Larinioides</taxon>
    </lineage>
</organism>
<dbReference type="Proteomes" id="UP001497382">
    <property type="component" value="Unassembled WGS sequence"/>
</dbReference>
<dbReference type="EMBL" id="CAXIEN010000196">
    <property type="protein sequence ID" value="CAL1285869.1"/>
    <property type="molecule type" value="Genomic_DNA"/>
</dbReference>
<dbReference type="AlphaFoldDB" id="A0AAV2ARL5"/>
<sequence>MTMGRYLCQLCYTIINYGDKNPCFFYKNDDVVYTIPQQQDTEEMCTNRDHAKNLNDCYGNTCEVVEETRSTSQALTSVAHFVSPIENKELDEVSFEFSRDFIDRPSSPEALFNAPNRKGEMDAQVKQPLEFKKDAGTVAGPSAFHPAHTRTWRRKTICLR</sequence>
<evidence type="ECO:0000313" key="2">
    <source>
        <dbReference type="Proteomes" id="UP001497382"/>
    </source>
</evidence>